<organism evidence="2">
    <name type="scientific">Eutreptiella gymnastica</name>
    <dbReference type="NCBI Taxonomy" id="73025"/>
    <lineage>
        <taxon>Eukaryota</taxon>
        <taxon>Discoba</taxon>
        <taxon>Euglenozoa</taxon>
        <taxon>Euglenida</taxon>
        <taxon>Spirocuta</taxon>
        <taxon>Euglenophyceae</taxon>
        <taxon>Eutreptiales</taxon>
        <taxon>Eutreptiaceae</taxon>
        <taxon>Eutreptiella</taxon>
    </lineage>
</organism>
<dbReference type="EMBL" id="HBJA01049457">
    <property type="protein sequence ID" value="CAE0806391.1"/>
    <property type="molecule type" value="Transcribed_RNA"/>
</dbReference>
<evidence type="ECO:0000313" key="2">
    <source>
        <dbReference type="EMBL" id="CAE0806391.1"/>
    </source>
</evidence>
<proteinExistence type="predicted"/>
<sequence>MLCPTAHNGSVLPLMPTPLPVLAGLTFNPVCSLEGAVWVFTIVRQWGGGTVLWPASYCTGLVLQHSQSTASNKSRVRQPPPPQIIYIFRRGNLRPKITGGNGRANSPSPLLRSES</sequence>
<accession>A0A6T1YHZ4</accession>
<gene>
    <name evidence="2" type="ORF">EGYM00163_LOCUS17518</name>
</gene>
<dbReference type="AlphaFoldDB" id="A0A6T1YHZ4"/>
<protein>
    <submittedName>
        <fullName evidence="2">Uncharacterized protein</fullName>
    </submittedName>
</protein>
<evidence type="ECO:0000256" key="1">
    <source>
        <dbReference type="SAM" id="MobiDB-lite"/>
    </source>
</evidence>
<name>A0A6T1YHZ4_9EUGL</name>
<feature type="region of interest" description="Disordered" evidence="1">
    <location>
        <begin position="91"/>
        <end position="115"/>
    </location>
</feature>
<reference evidence="2" key="1">
    <citation type="submission" date="2021-01" db="EMBL/GenBank/DDBJ databases">
        <authorList>
            <person name="Corre E."/>
            <person name="Pelletier E."/>
            <person name="Niang G."/>
            <person name="Scheremetjew M."/>
            <person name="Finn R."/>
            <person name="Kale V."/>
            <person name="Holt S."/>
            <person name="Cochrane G."/>
            <person name="Meng A."/>
            <person name="Brown T."/>
            <person name="Cohen L."/>
        </authorList>
    </citation>
    <scope>NUCLEOTIDE SEQUENCE</scope>
    <source>
        <strain evidence="2">CCMP1594</strain>
    </source>
</reference>